<organism evidence="1 2">
    <name type="scientific">Flavobacterium azizsancarii</name>
    <dbReference type="NCBI Taxonomy" id="2961580"/>
    <lineage>
        <taxon>Bacteria</taxon>
        <taxon>Pseudomonadati</taxon>
        <taxon>Bacteroidota</taxon>
        <taxon>Flavobacteriia</taxon>
        <taxon>Flavobacteriales</taxon>
        <taxon>Flavobacteriaceae</taxon>
        <taxon>Flavobacterium</taxon>
    </lineage>
</organism>
<dbReference type="RefSeq" id="WP_271334877.1">
    <property type="nucleotide sequence ID" value="NZ_JAMZNK010000005.1"/>
</dbReference>
<dbReference type="Proteomes" id="UP001212170">
    <property type="component" value="Unassembled WGS sequence"/>
</dbReference>
<accession>A0ABT4W933</accession>
<evidence type="ECO:0000313" key="1">
    <source>
        <dbReference type="EMBL" id="MDA6069046.1"/>
    </source>
</evidence>
<evidence type="ECO:0000313" key="2">
    <source>
        <dbReference type="Proteomes" id="UP001212170"/>
    </source>
</evidence>
<sequence>MKLTSETVAQVVDYYQKLVPKEYEVTSDIRWNIKDANKVDGYFEDINSNGSTIVNSYFIYFRKVDEILSLEMGIEKFNLPELEKVLHQI</sequence>
<proteinExistence type="predicted"/>
<dbReference type="EMBL" id="JAMZNK010000005">
    <property type="protein sequence ID" value="MDA6069046.1"/>
    <property type="molecule type" value="Genomic_DNA"/>
</dbReference>
<keyword evidence="2" id="KW-1185">Reference proteome</keyword>
<protein>
    <submittedName>
        <fullName evidence="1">Uncharacterized protein</fullName>
    </submittedName>
</protein>
<name>A0ABT4W933_9FLAO</name>
<gene>
    <name evidence="1" type="ORF">NJT12_05365</name>
</gene>
<comment type="caution">
    <text evidence="1">The sequence shown here is derived from an EMBL/GenBank/DDBJ whole genome shotgun (WGS) entry which is preliminary data.</text>
</comment>
<reference evidence="1 2" key="1">
    <citation type="journal article" date="2023" name="Chemosphere">
        <title>Whole genome analysis of Flavobacterium aziz-sancarii sp. nov., isolated from Ardley Island (Antarctica), revealed a rich resistome and bioremediation potential.</title>
        <authorList>
            <person name="Otur C."/>
            <person name="Okay S."/>
            <person name="Kurt-Kizildogan A."/>
        </authorList>
    </citation>
    <scope>NUCLEOTIDE SEQUENCE [LARGE SCALE GENOMIC DNA]</scope>
    <source>
        <strain evidence="1 2">AC</strain>
    </source>
</reference>